<feature type="domain" description="Protein TsetseEP" evidence="2">
    <location>
        <begin position="30"/>
        <end position="145"/>
    </location>
</feature>
<name>B4MYK8_DROWI</name>
<reference evidence="3 4" key="1">
    <citation type="journal article" date="2007" name="Nature">
        <title>Evolution of genes and genomes on the Drosophila phylogeny.</title>
        <authorList>
            <consortium name="Drosophila 12 Genomes Consortium"/>
            <person name="Clark A.G."/>
            <person name="Eisen M.B."/>
            <person name="Smith D.R."/>
            <person name="Bergman C.M."/>
            <person name="Oliver B."/>
            <person name="Markow T.A."/>
            <person name="Kaufman T.C."/>
            <person name="Kellis M."/>
            <person name="Gelbart W."/>
            <person name="Iyer V.N."/>
            <person name="Pollard D.A."/>
            <person name="Sackton T.B."/>
            <person name="Larracuente A.M."/>
            <person name="Singh N.D."/>
            <person name="Abad J.P."/>
            <person name="Abt D.N."/>
            <person name="Adryan B."/>
            <person name="Aguade M."/>
            <person name="Akashi H."/>
            <person name="Anderson W.W."/>
            <person name="Aquadro C.F."/>
            <person name="Ardell D.H."/>
            <person name="Arguello R."/>
            <person name="Artieri C.G."/>
            <person name="Barbash D.A."/>
            <person name="Barker D."/>
            <person name="Barsanti P."/>
            <person name="Batterham P."/>
            <person name="Batzoglou S."/>
            <person name="Begun D."/>
            <person name="Bhutkar A."/>
            <person name="Blanco E."/>
            <person name="Bosak S.A."/>
            <person name="Bradley R.K."/>
            <person name="Brand A.D."/>
            <person name="Brent M.R."/>
            <person name="Brooks A.N."/>
            <person name="Brown R.H."/>
            <person name="Butlin R.K."/>
            <person name="Caggese C."/>
            <person name="Calvi B.R."/>
            <person name="Bernardo de Carvalho A."/>
            <person name="Caspi A."/>
            <person name="Castrezana S."/>
            <person name="Celniker S.E."/>
            <person name="Chang J.L."/>
            <person name="Chapple C."/>
            <person name="Chatterji S."/>
            <person name="Chinwalla A."/>
            <person name="Civetta A."/>
            <person name="Clifton S.W."/>
            <person name="Comeron J.M."/>
            <person name="Costello J.C."/>
            <person name="Coyne J.A."/>
            <person name="Daub J."/>
            <person name="David R.G."/>
            <person name="Delcher A.L."/>
            <person name="Delehaunty K."/>
            <person name="Do C.B."/>
            <person name="Ebling H."/>
            <person name="Edwards K."/>
            <person name="Eickbush T."/>
            <person name="Evans J.D."/>
            <person name="Filipski A."/>
            <person name="Findeiss S."/>
            <person name="Freyhult E."/>
            <person name="Fulton L."/>
            <person name="Fulton R."/>
            <person name="Garcia A.C."/>
            <person name="Gardiner A."/>
            <person name="Garfield D.A."/>
            <person name="Garvin B.E."/>
            <person name="Gibson G."/>
            <person name="Gilbert D."/>
            <person name="Gnerre S."/>
            <person name="Godfrey J."/>
            <person name="Good R."/>
            <person name="Gotea V."/>
            <person name="Gravely B."/>
            <person name="Greenberg A.J."/>
            <person name="Griffiths-Jones S."/>
            <person name="Gross S."/>
            <person name="Guigo R."/>
            <person name="Gustafson E.A."/>
            <person name="Haerty W."/>
            <person name="Hahn M.W."/>
            <person name="Halligan D.L."/>
            <person name="Halpern A.L."/>
            <person name="Halter G.M."/>
            <person name="Han M.V."/>
            <person name="Heger A."/>
            <person name="Hillier L."/>
            <person name="Hinrichs A.S."/>
            <person name="Holmes I."/>
            <person name="Hoskins R.A."/>
            <person name="Hubisz M.J."/>
            <person name="Hultmark D."/>
            <person name="Huntley M.A."/>
            <person name="Jaffe D.B."/>
            <person name="Jagadeeshan S."/>
            <person name="Jeck W.R."/>
            <person name="Johnson J."/>
            <person name="Jones C.D."/>
            <person name="Jordan W.C."/>
            <person name="Karpen G.H."/>
            <person name="Kataoka E."/>
            <person name="Keightley P.D."/>
            <person name="Kheradpour P."/>
            <person name="Kirkness E.F."/>
            <person name="Koerich L.B."/>
            <person name="Kristiansen K."/>
            <person name="Kudrna D."/>
            <person name="Kulathinal R.J."/>
            <person name="Kumar S."/>
            <person name="Kwok R."/>
            <person name="Lander E."/>
            <person name="Langley C.H."/>
            <person name="Lapoint R."/>
            <person name="Lazzaro B.P."/>
            <person name="Lee S.J."/>
            <person name="Levesque L."/>
            <person name="Li R."/>
            <person name="Lin C.F."/>
            <person name="Lin M.F."/>
            <person name="Lindblad-Toh K."/>
            <person name="Llopart A."/>
            <person name="Long M."/>
            <person name="Low L."/>
            <person name="Lozovsky E."/>
            <person name="Lu J."/>
            <person name="Luo M."/>
            <person name="Machado C.A."/>
            <person name="Makalowski W."/>
            <person name="Marzo M."/>
            <person name="Matsuda M."/>
            <person name="Matzkin L."/>
            <person name="McAllister B."/>
            <person name="McBride C.S."/>
            <person name="McKernan B."/>
            <person name="McKernan K."/>
            <person name="Mendez-Lago M."/>
            <person name="Minx P."/>
            <person name="Mollenhauer M.U."/>
            <person name="Montooth K."/>
            <person name="Mount S.M."/>
            <person name="Mu X."/>
            <person name="Myers E."/>
            <person name="Negre B."/>
            <person name="Newfeld S."/>
            <person name="Nielsen R."/>
            <person name="Noor M.A."/>
            <person name="O'Grady P."/>
            <person name="Pachter L."/>
            <person name="Papaceit M."/>
            <person name="Parisi M.J."/>
            <person name="Parisi M."/>
            <person name="Parts L."/>
            <person name="Pedersen J.S."/>
            <person name="Pesole G."/>
            <person name="Phillippy A.M."/>
            <person name="Ponting C.P."/>
            <person name="Pop M."/>
            <person name="Porcelli D."/>
            <person name="Powell J.R."/>
            <person name="Prohaska S."/>
            <person name="Pruitt K."/>
            <person name="Puig M."/>
            <person name="Quesneville H."/>
            <person name="Ram K.R."/>
            <person name="Rand D."/>
            <person name="Rasmussen M.D."/>
            <person name="Reed L.K."/>
            <person name="Reenan R."/>
            <person name="Reily A."/>
            <person name="Remington K.A."/>
            <person name="Rieger T.T."/>
            <person name="Ritchie M.G."/>
            <person name="Robin C."/>
            <person name="Rogers Y.H."/>
            <person name="Rohde C."/>
            <person name="Rozas J."/>
            <person name="Rubenfield M.J."/>
            <person name="Ruiz A."/>
            <person name="Russo S."/>
            <person name="Salzberg S.L."/>
            <person name="Sanchez-Gracia A."/>
            <person name="Saranga D.J."/>
            <person name="Sato H."/>
            <person name="Schaeffer S.W."/>
            <person name="Schatz M.C."/>
            <person name="Schlenke T."/>
            <person name="Schwartz R."/>
            <person name="Segarra C."/>
            <person name="Singh R.S."/>
            <person name="Sirot L."/>
            <person name="Sirota M."/>
            <person name="Sisneros N.B."/>
            <person name="Smith C.D."/>
            <person name="Smith T.F."/>
            <person name="Spieth J."/>
            <person name="Stage D.E."/>
            <person name="Stark A."/>
            <person name="Stephan W."/>
            <person name="Strausberg R.L."/>
            <person name="Strempel S."/>
            <person name="Sturgill D."/>
            <person name="Sutton G."/>
            <person name="Sutton G.G."/>
            <person name="Tao W."/>
            <person name="Teichmann S."/>
            <person name="Tobari Y.N."/>
            <person name="Tomimura Y."/>
            <person name="Tsolas J.M."/>
            <person name="Valente V.L."/>
            <person name="Venter E."/>
            <person name="Venter J.C."/>
            <person name="Vicario S."/>
            <person name="Vieira F.G."/>
            <person name="Vilella A.J."/>
            <person name="Villasante A."/>
            <person name="Walenz B."/>
            <person name="Wang J."/>
            <person name="Wasserman M."/>
            <person name="Watts T."/>
            <person name="Wilson D."/>
            <person name="Wilson R.K."/>
            <person name="Wing R.A."/>
            <person name="Wolfner M.F."/>
            <person name="Wong A."/>
            <person name="Wong G.K."/>
            <person name="Wu C.I."/>
            <person name="Wu G."/>
            <person name="Yamamoto D."/>
            <person name="Yang H.P."/>
            <person name="Yang S.P."/>
            <person name="Yorke J.A."/>
            <person name="Yoshida K."/>
            <person name="Zdobnov E."/>
            <person name="Zhang P."/>
            <person name="Zhang Y."/>
            <person name="Zimin A.V."/>
            <person name="Baldwin J."/>
            <person name="Abdouelleil A."/>
            <person name="Abdulkadir J."/>
            <person name="Abebe A."/>
            <person name="Abera B."/>
            <person name="Abreu J."/>
            <person name="Acer S.C."/>
            <person name="Aftuck L."/>
            <person name="Alexander A."/>
            <person name="An P."/>
            <person name="Anderson E."/>
            <person name="Anderson S."/>
            <person name="Arachi H."/>
            <person name="Azer M."/>
            <person name="Bachantsang P."/>
            <person name="Barry A."/>
            <person name="Bayul T."/>
            <person name="Berlin A."/>
            <person name="Bessette D."/>
            <person name="Bloom T."/>
            <person name="Blye J."/>
            <person name="Boguslavskiy L."/>
            <person name="Bonnet C."/>
            <person name="Boukhgalter B."/>
            <person name="Bourzgui I."/>
            <person name="Brown A."/>
            <person name="Cahill P."/>
            <person name="Channer S."/>
            <person name="Cheshatsang Y."/>
            <person name="Chuda L."/>
            <person name="Citroen M."/>
            <person name="Collymore A."/>
            <person name="Cooke P."/>
            <person name="Costello M."/>
            <person name="D'Aco K."/>
            <person name="Daza R."/>
            <person name="De Haan G."/>
            <person name="DeGray S."/>
            <person name="DeMaso C."/>
            <person name="Dhargay N."/>
            <person name="Dooley K."/>
            <person name="Dooley E."/>
            <person name="Doricent M."/>
            <person name="Dorje P."/>
            <person name="Dorjee K."/>
            <person name="Dupes A."/>
            <person name="Elong R."/>
            <person name="Falk J."/>
            <person name="Farina A."/>
            <person name="Faro S."/>
            <person name="Ferguson D."/>
            <person name="Fisher S."/>
            <person name="Foley C.D."/>
            <person name="Franke A."/>
            <person name="Friedrich D."/>
            <person name="Gadbois L."/>
            <person name="Gearin G."/>
            <person name="Gearin C.R."/>
            <person name="Giannoukos G."/>
            <person name="Goode T."/>
            <person name="Graham J."/>
            <person name="Grandbois E."/>
            <person name="Grewal S."/>
            <person name="Gyaltsen K."/>
            <person name="Hafez N."/>
            <person name="Hagos B."/>
            <person name="Hall J."/>
            <person name="Henson C."/>
            <person name="Hollinger A."/>
            <person name="Honan T."/>
            <person name="Huard M.D."/>
            <person name="Hughes L."/>
            <person name="Hurhula B."/>
            <person name="Husby M.E."/>
            <person name="Kamat A."/>
            <person name="Kanga B."/>
            <person name="Kashin S."/>
            <person name="Khazanovich D."/>
            <person name="Kisner P."/>
            <person name="Lance K."/>
            <person name="Lara M."/>
            <person name="Lee W."/>
            <person name="Lennon N."/>
            <person name="Letendre F."/>
            <person name="LeVine R."/>
            <person name="Lipovsky A."/>
            <person name="Liu X."/>
            <person name="Liu J."/>
            <person name="Liu S."/>
            <person name="Lokyitsang T."/>
            <person name="Lokyitsang Y."/>
            <person name="Lubonja R."/>
            <person name="Lui A."/>
            <person name="MacDonald P."/>
            <person name="Magnisalis V."/>
            <person name="Maru K."/>
            <person name="Matthews C."/>
            <person name="McCusker W."/>
            <person name="McDonough S."/>
            <person name="Mehta T."/>
            <person name="Meldrim J."/>
            <person name="Meneus L."/>
            <person name="Mihai O."/>
            <person name="Mihalev A."/>
            <person name="Mihova T."/>
            <person name="Mittelman R."/>
            <person name="Mlenga V."/>
            <person name="Montmayeur A."/>
            <person name="Mulrain L."/>
            <person name="Navidi A."/>
            <person name="Naylor J."/>
            <person name="Negash T."/>
            <person name="Nguyen T."/>
            <person name="Nguyen N."/>
            <person name="Nicol R."/>
            <person name="Norbu C."/>
            <person name="Norbu N."/>
            <person name="Novod N."/>
            <person name="O'Neill B."/>
            <person name="Osman S."/>
            <person name="Markiewicz E."/>
            <person name="Oyono O.L."/>
            <person name="Patti C."/>
            <person name="Phunkhang P."/>
            <person name="Pierre F."/>
            <person name="Priest M."/>
            <person name="Raghuraman S."/>
            <person name="Rege F."/>
            <person name="Reyes R."/>
            <person name="Rise C."/>
            <person name="Rogov P."/>
            <person name="Ross K."/>
            <person name="Ryan E."/>
            <person name="Settipalli S."/>
            <person name="Shea T."/>
            <person name="Sherpa N."/>
            <person name="Shi L."/>
            <person name="Shih D."/>
            <person name="Sparrow T."/>
            <person name="Spaulding J."/>
            <person name="Stalker J."/>
            <person name="Stange-Thomann N."/>
            <person name="Stavropoulos S."/>
            <person name="Stone C."/>
            <person name="Strader C."/>
            <person name="Tesfaye S."/>
            <person name="Thomson T."/>
            <person name="Thoulutsang Y."/>
            <person name="Thoulutsang D."/>
            <person name="Topham K."/>
            <person name="Topping I."/>
            <person name="Tsamla T."/>
            <person name="Vassiliev H."/>
            <person name="Vo A."/>
            <person name="Wangchuk T."/>
            <person name="Wangdi T."/>
            <person name="Weiand M."/>
            <person name="Wilkinson J."/>
            <person name="Wilson A."/>
            <person name="Yadav S."/>
            <person name="Young G."/>
            <person name="Yu Q."/>
            <person name="Zembek L."/>
            <person name="Zhong D."/>
            <person name="Zimmer A."/>
            <person name="Zwirko Z."/>
            <person name="Jaffe D.B."/>
            <person name="Alvarez P."/>
            <person name="Brockman W."/>
            <person name="Butler J."/>
            <person name="Chin C."/>
            <person name="Gnerre S."/>
            <person name="Grabherr M."/>
            <person name="Kleber M."/>
            <person name="Mauceli E."/>
            <person name="MacCallum I."/>
        </authorList>
    </citation>
    <scope>NUCLEOTIDE SEQUENCE [LARGE SCALE GENOMIC DNA]</scope>
    <source>
        <strain evidence="4">Tucson 14030-0811.24</strain>
    </source>
</reference>
<dbReference type="OMA" id="ICMRGAC"/>
<evidence type="ECO:0000259" key="2">
    <source>
        <dbReference type="Pfam" id="PF05267"/>
    </source>
</evidence>
<organism evidence="3 4">
    <name type="scientific">Drosophila willistoni</name>
    <name type="common">Fruit fly</name>
    <dbReference type="NCBI Taxonomy" id="7260"/>
    <lineage>
        <taxon>Eukaryota</taxon>
        <taxon>Metazoa</taxon>
        <taxon>Ecdysozoa</taxon>
        <taxon>Arthropoda</taxon>
        <taxon>Hexapoda</taxon>
        <taxon>Insecta</taxon>
        <taxon>Pterygota</taxon>
        <taxon>Neoptera</taxon>
        <taxon>Endopterygota</taxon>
        <taxon>Diptera</taxon>
        <taxon>Brachycera</taxon>
        <taxon>Muscomorpha</taxon>
        <taxon>Ephydroidea</taxon>
        <taxon>Drosophilidae</taxon>
        <taxon>Drosophila</taxon>
        <taxon>Sophophora</taxon>
    </lineage>
</organism>
<dbReference type="AlphaFoldDB" id="B4MYK8"/>
<dbReference type="eggNOG" id="ENOG502TAUT">
    <property type="taxonomic scope" value="Eukaryota"/>
</dbReference>
<dbReference type="PhylomeDB" id="B4MYK8"/>
<dbReference type="EMBL" id="CH963894">
    <property type="protein sequence ID" value="EDW77197.1"/>
    <property type="molecule type" value="Genomic_DNA"/>
</dbReference>
<dbReference type="InParanoid" id="B4MYK8"/>
<feature type="chain" id="PRO_5002818879" description="Protein TsetseEP domain-containing protein" evidence="1">
    <location>
        <begin position="25"/>
        <end position="173"/>
    </location>
</feature>
<keyword evidence="1" id="KW-0732">Signal</keyword>
<dbReference type="OrthoDB" id="7978084at2759"/>
<evidence type="ECO:0000313" key="4">
    <source>
        <dbReference type="Proteomes" id="UP000007798"/>
    </source>
</evidence>
<dbReference type="HOGENOM" id="CLU_122089_0_0_1"/>
<sequence length="173" mass="19422">MCTVPQRQLLSWLLTGLLLAVILAVGDDLCHDEFAKASANASNTYSNSFDICELTANETKIELSIDEELERLQIESASSAVCNSLELCNLHNDDLDYFQCINDKGPGNLQVLDEITRNSTSAHTRLREDYSAVQKTLILCTLEAQEVYMKSMVSAYEELQLCRSQIEDYVEID</sequence>
<dbReference type="InterPro" id="IPR007931">
    <property type="entry name" value="TsetseEP"/>
</dbReference>
<evidence type="ECO:0000256" key="1">
    <source>
        <dbReference type="SAM" id="SignalP"/>
    </source>
</evidence>
<dbReference type="Proteomes" id="UP000007798">
    <property type="component" value="Unassembled WGS sequence"/>
</dbReference>
<gene>
    <name evidence="3" type="primary">Dwil\GK22062</name>
    <name evidence="3" type="ORF">Dwil_GK22062</name>
</gene>
<dbReference type="Pfam" id="PF05267">
    <property type="entry name" value="DUF725"/>
    <property type="match status" value="1"/>
</dbReference>
<proteinExistence type="predicted"/>
<protein>
    <recommendedName>
        <fullName evidence="2">Protein TsetseEP domain-containing protein</fullName>
    </recommendedName>
</protein>
<accession>B4MYK8</accession>
<feature type="signal peptide" evidence="1">
    <location>
        <begin position="1"/>
        <end position="24"/>
    </location>
</feature>
<dbReference type="KEGG" id="dwi:6643241"/>
<keyword evidence="4" id="KW-1185">Reference proteome</keyword>
<evidence type="ECO:0000313" key="3">
    <source>
        <dbReference type="EMBL" id="EDW77197.1"/>
    </source>
</evidence>